<comment type="caution">
    <text evidence="3">The sequence shown here is derived from an EMBL/GenBank/DDBJ whole genome shotgun (WGS) entry which is preliminary data.</text>
</comment>
<feature type="domain" description="Luciferase-like" evidence="2">
    <location>
        <begin position="7"/>
        <end position="131"/>
    </location>
</feature>
<organism evidence="3 4">
    <name type="scientific">Nocardia aurantia</name>
    <dbReference type="NCBI Taxonomy" id="2585199"/>
    <lineage>
        <taxon>Bacteria</taxon>
        <taxon>Bacillati</taxon>
        <taxon>Actinomycetota</taxon>
        <taxon>Actinomycetes</taxon>
        <taxon>Mycobacteriales</taxon>
        <taxon>Nocardiaceae</taxon>
        <taxon>Nocardia</taxon>
    </lineage>
</organism>
<dbReference type="InterPro" id="IPR050766">
    <property type="entry name" value="Bact_Lucif_Oxidored"/>
</dbReference>
<dbReference type="OrthoDB" id="9780518at2"/>
<dbReference type="GO" id="GO:0016705">
    <property type="term" value="F:oxidoreductase activity, acting on paired donors, with incorporation or reduction of molecular oxygen"/>
    <property type="evidence" value="ECO:0007669"/>
    <property type="project" value="InterPro"/>
</dbReference>
<dbReference type="Gene3D" id="3.20.20.30">
    <property type="entry name" value="Luciferase-like domain"/>
    <property type="match status" value="1"/>
</dbReference>
<proteinExistence type="predicted"/>
<reference evidence="3 4" key="1">
    <citation type="submission" date="2019-10" db="EMBL/GenBank/DDBJ databases">
        <title>Nocardia macrotermitis sp. nov. and Nocardia aurantia sp. nov., isolated from the gut of fungus growing-termite Macrotermes natalensis.</title>
        <authorList>
            <person name="Benndorf R."/>
            <person name="Schwitalla J."/>
            <person name="Martin K."/>
            <person name="De Beer W."/>
            <person name="Kaster A.-K."/>
            <person name="Vollmers J."/>
            <person name="Poulsen M."/>
            <person name="Beemelmanns C."/>
        </authorList>
    </citation>
    <scope>NUCLEOTIDE SEQUENCE [LARGE SCALE GENOMIC DNA]</scope>
    <source>
        <strain evidence="3 4">RB56</strain>
    </source>
</reference>
<dbReference type="PANTHER" id="PTHR30137">
    <property type="entry name" value="LUCIFERASE-LIKE MONOOXYGENASE"/>
    <property type="match status" value="1"/>
</dbReference>
<dbReference type="SUPFAM" id="SSF51679">
    <property type="entry name" value="Bacterial luciferase-like"/>
    <property type="match status" value="1"/>
</dbReference>
<gene>
    <name evidence="3" type="ORF">NRB56_23900</name>
</gene>
<name>A0A7K0DMC3_9NOCA</name>
<accession>A0A7K0DMC3</accession>
<dbReference type="AlphaFoldDB" id="A0A7K0DMC3"/>
<feature type="domain" description="Luciferase-like" evidence="2">
    <location>
        <begin position="184"/>
        <end position="341"/>
    </location>
</feature>
<protein>
    <recommendedName>
        <fullName evidence="2">Luciferase-like domain-containing protein</fullName>
    </recommendedName>
</protein>
<dbReference type="EMBL" id="WEGI01000005">
    <property type="protein sequence ID" value="MQY26817.1"/>
    <property type="molecule type" value="Genomic_DNA"/>
</dbReference>
<dbReference type="Proteomes" id="UP000431401">
    <property type="component" value="Unassembled WGS sequence"/>
</dbReference>
<sequence length="389" mass="41067">MTGIPLSVLDLSPVSAGSTPQQALRNTIDLARHAESWGYRRFWLAEHHFVQVASSASITLIGLVAAATETIRVGSAAVQLGHHTSASVVEAFGTIDALYPGRLDLGLGRSGHRGPQLRGEGAPPAAPPRETEVRDGVVIPPPFSPGQFLNLSRLLAGQAALQLPGAQPIEYTRQVHEIRALLDGSYETPDGVALHAVPGEGADIELWLFGSSGGESARLAGQLGLPFAANYHVSPGTILETVAAYRDSFKPSIRHPKPYLVVSADVVVAEDESAAQRLAASYGHWVYSIRSGAGADAYQDPDTAGALTGEQRQLIEDRLATQFVGTPAQVAARLTALQELTGADEIVITSVTFRHADRLNSHRLLAREWGLTGANGSAPVDAVVTNGSR</sequence>
<keyword evidence="4" id="KW-1185">Reference proteome</keyword>
<evidence type="ECO:0000313" key="3">
    <source>
        <dbReference type="EMBL" id="MQY26817.1"/>
    </source>
</evidence>
<evidence type="ECO:0000313" key="4">
    <source>
        <dbReference type="Proteomes" id="UP000431401"/>
    </source>
</evidence>
<feature type="region of interest" description="Disordered" evidence="1">
    <location>
        <begin position="109"/>
        <end position="131"/>
    </location>
</feature>
<dbReference type="InterPro" id="IPR036661">
    <property type="entry name" value="Luciferase-like_sf"/>
</dbReference>
<dbReference type="GO" id="GO:0005829">
    <property type="term" value="C:cytosol"/>
    <property type="evidence" value="ECO:0007669"/>
    <property type="project" value="TreeGrafter"/>
</dbReference>
<dbReference type="Pfam" id="PF00296">
    <property type="entry name" value="Bac_luciferase"/>
    <property type="match status" value="2"/>
</dbReference>
<dbReference type="RefSeq" id="WP_153341461.1">
    <property type="nucleotide sequence ID" value="NZ_WEGI01000005.1"/>
</dbReference>
<evidence type="ECO:0000256" key="1">
    <source>
        <dbReference type="SAM" id="MobiDB-lite"/>
    </source>
</evidence>
<evidence type="ECO:0000259" key="2">
    <source>
        <dbReference type="Pfam" id="PF00296"/>
    </source>
</evidence>
<dbReference type="InterPro" id="IPR011251">
    <property type="entry name" value="Luciferase-like_dom"/>
</dbReference>
<dbReference type="PANTHER" id="PTHR30137:SF6">
    <property type="entry name" value="LUCIFERASE-LIKE MONOOXYGENASE"/>
    <property type="match status" value="1"/>
</dbReference>